<dbReference type="InterPro" id="IPR000515">
    <property type="entry name" value="MetI-like"/>
</dbReference>
<evidence type="ECO:0000313" key="11">
    <source>
        <dbReference type="Proteomes" id="UP000216300"/>
    </source>
</evidence>
<dbReference type="PANTHER" id="PTHR43227:SF11">
    <property type="entry name" value="BLL4140 PROTEIN"/>
    <property type="match status" value="1"/>
</dbReference>
<feature type="transmembrane region" description="Helical" evidence="7">
    <location>
        <begin position="128"/>
        <end position="152"/>
    </location>
</feature>
<evidence type="ECO:0000256" key="4">
    <source>
        <dbReference type="ARBA" id="ARBA00022692"/>
    </source>
</evidence>
<reference evidence="10 11" key="1">
    <citation type="submission" date="2017-07" db="EMBL/GenBank/DDBJ databases">
        <title>Draft whole genome sequences of clinical Proprionibacteriaceae strains.</title>
        <authorList>
            <person name="Bernier A.-M."/>
            <person name="Bernard K."/>
            <person name="Domingo M.-C."/>
        </authorList>
    </citation>
    <scope>NUCLEOTIDE SEQUENCE [LARGE SCALE GENOMIC DNA]</scope>
    <source>
        <strain evidence="10 11">NML 150081</strain>
    </source>
</reference>
<keyword evidence="6 7" id="KW-0472">Membrane</keyword>
<evidence type="ECO:0000256" key="3">
    <source>
        <dbReference type="ARBA" id="ARBA00022475"/>
    </source>
</evidence>
<dbReference type="InterPro" id="IPR050809">
    <property type="entry name" value="UgpAE/MalFG_permease"/>
</dbReference>
<feature type="transmembrane region" description="Helical" evidence="7">
    <location>
        <begin position="164"/>
        <end position="184"/>
    </location>
</feature>
<comment type="similarity">
    <text evidence="7">Belongs to the binding-protein-dependent transport system permease family.</text>
</comment>
<keyword evidence="2 7" id="KW-0813">Transport</keyword>
<evidence type="ECO:0000256" key="5">
    <source>
        <dbReference type="ARBA" id="ARBA00022989"/>
    </source>
</evidence>
<evidence type="ECO:0000256" key="6">
    <source>
        <dbReference type="ARBA" id="ARBA00023136"/>
    </source>
</evidence>
<dbReference type="GO" id="GO:0055085">
    <property type="term" value="P:transmembrane transport"/>
    <property type="evidence" value="ECO:0007669"/>
    <property type="project" value="InterPro"/>
</dbReference>
<dbReference type="PROSITE" id="PS50928">
    <property type="entry name" value="ABC_TM1"/>
    <property type="match status" value="1"/>
</dbReference>
<evidence type="ECO:0000256" key="1">
    <source>
        <dbReference type="ARBA" id="ARBA00004651"/>
    </source>
</evidence>
<dbReference type="Proteomes" id="UP000216300">
    <property type="component" value="Unassembled WGS sequence"/>
</dbReference>
<evidence type="ECO:0000256" key="2">
    <source>
        <dbReference type="ARBA" id="ARBA00022448"/>
    </source>
</evidence>
<dbReference type="GO" id="GO:0005524">
    <property type="term" value="F:ATP binding"/>
    <property type="evidence" value="ECO:0007669"/>
    <property type="project" value="UniProtKB-KW"/>
</dbReference>
<organism evidence="10 11">
    <name type="scientific">Parenemella sanctibonifatiensis</name>
    <dbReference type="NCBI Taxonomy" id="2016505"/>
    <lineage>
        <taxon>Bacteria</taxon>
        <taxon>Bacillati</taxon>
        <taxon>Actinomycetota</taxon>
        <taxon>Actinomycetes</taxon>
        <taxon>Propionibacteriales</taxon>
        <taxon>Propionibacteriaceae</taxon>
        <taxon>Parenemella</taxon>
    </lineage>
</organism>
<feature type="domain" description="ABC transmembrane type-1" evidence="9">
    <location>
        <begin position="124"/>
        <end position="338"/>
    </location>
</feature>
<comment type="subcellular location">
    <subcellularLocation>
        <location evidence="1 7">Cell membrane</location>
        <topology evidence="1 7">Multi-pass membrane protein</topology>
    </subcellularLocation>
</comment>
<evidence type="ECO:0000256" key="7">
    <source>
        <dbReference type="RuleBase" id="RU363032"/>
    </source>
</evidence>
<protein>
    <submittedName>
        <fullName evidence="10">Polysaccharide ABC transporter ATP-binding protein</fullName>
    </submittedName>
</protein>
<keyword evidence="11" id="KW-1185">Reference proteome</keyword>
<dbReference type="RefSeq" id="WP_094452669.1">
    <property type="nucleotide sequence ID" value="NZ_NMVJ01000001.1"/>
</dbReference>
<sequence>MTAIDPRTAGSAVDKREDAPDALDDATSTKKKRGKKDKKPTGIALLENPRKKSFAARFRNDWPLLLFALPGVIYFVTFHYLPLLGNVIAFKDYQPFIGILESDWVGFENFEIIFNGDPQFLNALANTMIITFLQLVFTFPAPIILALLMNAMMNQTAKRIVQSILYLPHFLSWVVVVALFQSILGYNGPLWHGMAGLDLGEPNIIGNPDVFKPLLIIQDIWKSAGWGTILFLAALAGIDAELYEAAAVDGASKWSQLWNVTLPGIRPVIILLLILRIGDILSVGFEQIQLQQNAVGIQASEVLDTYVYNNGIVAGGWGESAAVGLVKGVLAVILVLGANKLAHVFGEAGIYQGADKA</sequence>
<dbReference type="SUPFAM" id="SSF161098">
    <property type="entry name" value="MetI-like"/>
    <property type="match status" value="1"/>
</dbReference>
<keyword evidence="3" id="KW-1003">Cell membrane</keyword>
<keyword evidence="10" id="KW-0547">Nucleotide-binding</keyword>
<dbReference type="Pfam" id="PF00528">
    <property type="entry name" value="BPD_transp_1"/>
    <property type="match status" value="1"/>
</dbReference>
<name>A0A255EM96_9ACTN</name>
<dbReference type="EMBL" id="NMVJ01000001">
    <property type="protein sequence ID" value="OYN92624.1"/>
    <property type="molecule type" value="Genomic_DNA"/>
</dbReference>
<dbReference type="CDD" id="cd06261">
    <property type="entry name" value="TM_PBP2"/>
    <property type="match status" value="1"/>
</dbReference>
<gene>
    <name evidence="10" type="ORF">CGZ91_03890</name>
</gene>
<comment type="caution">
    <text evidence="10">The sequence shown here is derived from an EMBL/GenBank/DDBJ whole genome shotgun (WGS) entry which is preliminary data.</text>
</comment>
<dbReference type="OrthoDB" id="7944646at2"/>
<dbReference type="GO" id="GO:0005886">
    <property type="term" value="C:plasma membrane"/>
    <property type="evidence" value="ECO:0007669"/>
    <property type="project" value="UniProtKB-SubCell"/>
</dbReference>
<keyword evidence="4 7" id="KW-0812">Transmembrane</keyword>
<dbReference type="PANTHER" id="PTHR43227">
    <property type="entry name" value="BLL4140 PROTEIN"/>
    <property type="match status" value="1"/>
</dbReference>
<dbReference type="AlphaFoldDB" id="A0A255EM96"/>
<dbReference type="Gene3D" id="1.10.3720.10">
    <property type="entry name" value="MetI-like"/>
    <property type="match status" value="1"/>
</dbReference>
<evidence type="ECO:0000256" key="8">
    <source>
        <dbReference type="SAM" id="MobiDB-lite"/>
    </source>
</evidence>
<dbReference type="InterPro" id="IPR035906">
    <property type="entry name" value="MetI-like_sf"/>
</dbReference>
<feature type="region of interest" description="Disordered" evidence="8">
    <location>
        <begin position="1"/>
        <end position="42"/>
    </location>
</feature>
<evidence type="ECO:0000313" key="10">
    <source>
        <dbReference type="EMBL" id="OYN92624.1"/>
    </source>
</evidence>
<feature type="transmembrane region" description="Helical" evidence="7">
    <location>
        <begin position="62"/>
        <end position="81"/>
    </location>
</feature>
<keyword evidence="5 7" id="KW-1133">Transmembrane helix</keyword>
<feature type="compositionally biased region" description="Basic residues" evidence="8">
    <location>
        <begin position="29"/>
        <end position="38"/>
    </location>
</feature>
<accession>A0A255EM96</accession>
<proteinExistence type="inferred from homology"/>
<evidence type="ECO:0000259" key="9">
    <source>
        <dbReference type="PROSITE" id="PS50928"/>
    </source>
</evidence>
<keyword evidence="10" id="KW-0067">ATP-binding</keyword>